<keyword evidence="3" id="KW-0560">Oxidoreductase</keyword>
<comment type="caution">
    <text evidence="4">The sequence shown here is derived from an EMBL/GenBank/DDBJ whole genome shotgun (WGS) entry which is preliminary data.</text>
</comment>
<evidence type="ECO:0000256" key="3">
    <source>
        <dbReference type="ARBA" id="ARBA00023002"/>
    </source>
</evidence>
<dbReference type="PRINTS" id="PR00469">
    <property type="entry name" value="PNDRDTASEII"/>
</dbReference>
<keyword evidence="2" id="KW-0285">Flavoprotein</keyword>
<evidence type="ECO:0000256" key="1">
    <source>
        <dbReference type="ARBA" id="ARBA00001974"/>
    </source>
</evidence>
<gene>
    <name evidence="4" type="ORF">GX355_07230</name>
</gene>
<dbReference type="InterPro" id="IPR036188">
    <property type="entry name" value="FAD/NAD-bd_sf"/>
</dbReference>
<proteinExistence type="predicted"/>
<reference evidence="4 5" key="1">
    <citation type="journal article" date="2020" name="Biotechnol. Biofuels">
        <title>New insights from the biogas microbiome by comprehensive genome-resolved metagenomics of nearly 1600 species originating from multiple anaerobic digesters.</title>
        <authorList>
            <person name="Campanaro S."/>
            <person name="Treu L."/>
            <person name="Rodriguez-R L.M."/>
            <person name="Kovalovszki A."/>
            <person name="Ziels R.M."/>
            <person name="Maus I."/>
            <person name="Zhu X."/>
            <person name="Kougias P.G."/>
            <person name="Basile A."/>
            <person name="Luo G."/>
            <person name="Schluter A."/>
            <person name="Konstantinidis K.T."/>
            <person name="Angelidaki I."/>
        </authorList>
    </citation>
    <scope>NUCLEOTIDE SEQUENCE [LARGE SCALE GENOMIC DNA]</scope>
    <source>
        <strain evidence="4">AS23ysBPME_34</strain>
    </source>
</reference>
<protein>
    <submittedName>
        <fullName evidence="4">Thioredoxin reductase</fullName>
    </submittedName>
</protein>
<feature type="non-terminal residue" evidence="4">
    <location>
        <position position="122"/>
    </location>
</feature>
<organism evidence="4 5">
    <name type="scientific">Globicatella sulfidifaciens</name>
    <dbReference type="NCBI Taxonomy" id="136093"/>
    <lineage>
        <taxon>Bacteria</taxon>
        <taxon>Bacillati</taxon>
        <taxon>Bacillota</taxon>
        <taxon>Bacilli</taxon>
        <taxon>Lactobacillales</taxon>
        <taxon>Aerococcaceae</taxon>
        <taxon>Globicatella</taxon>
    </lineage>
</organism>
<evidence type="ECO:0000313" key="4">
    <source>
        <dbReference type="EMBL" id="NLJ18640.1"/>
    </source>
</evidence>
<dbReference type="InterPro" id="IPR050097">
    <property type="entry name" value="Ferredoxin-NADP_redctase_2"/>
</dbReference>
<dbReference type="EMBL" id="JAAYSM010000232">
    <property type="protein sequence ID" value="NLJ18640.1"/>
    <property type="molecule type" value="Genomic_DNA"/>
</dbReference>
<evidence type="ECO:0000256" key="2">
    <source>
        <dbReference type="ARBA" id="ARBA00022630"/>
    </source>
</evidence>
<name>A0A7X8C476_9LACT</name>
<dbReference type="GO" id="GO:0016491">
    <property type="term" value="F:oxidoreductase activity"/>
    <property type="evidence" value="ECO:0007669"/>
    <property type="project" value="UniProtKB-KW"/>
</dbReference>
<dbReference type="SUPFAM" id="SSF51905">
    <property type="entry name" value="FAD/NAD(P)-binding domain"/>
    <property type="match status" value="1"/>
</dbReference>
<dbReference type="Proteomes" id="UP000541058">
    <property type="component" value="Unassembled WGS sequence"/>
</dbReference>
<comment type="cofactor">
    <cofactor evidence="1">
        <name>FAD</name>
        <dbReference type="ChEBI" id="CHEBI:57692"/>
    </cofactor>
</comment>
<dbReference type="AlphaFoldDB" id="A0A7X8C476"/>
<evidence type="ECO:0000313" key="5">
    <source>
        <dbReference type="Proteomes" id="UP000541058"/>
    </source>
</evidence>
<dbReference type="PANTHER" id="PTHR48105">
    <property type="entry name" value="THIOREDOXIN REDUCTASE 1-RELATED-RELATED"/>
    <property type="match status" value="1"/>
</dbReference>
<dbReference type="Gene3D" id="3.50.50.60">
    <property type="entry name" value="FAD/NAD(P)-binding domain"/>
    <property type="match status" value="1"/>
</dbReference>
<dbReference type="RefSeq" id="WP_276648761.1">
    <property type="nucleotide sequence ID" value="NZ_JAAYSM010000232.1"/>
</dbReference>
<accession>A0A7X8C476</accession>
<sequence>MELNIMSLSQPLALDPNVLWDSVIIEGGPAWYNAALYLHRKGLRPLLIMKERGGQVSLTNEVENYLGFKHIHGTDLTETFHNHVSEFEIDMLENTTVEKIEKLEPLFRLTLSNNETVNTKTV</sequence>